<keyword evidence="2" id="KW-0560">Oxidoreductase</keyword>
<dbReference type="SUPFAM" id="SSF51905">
    <property type="entry name" value="FAD/NAD(P)-binding domain"/>
    <property type="match status" value="1"/>
</dbReference>
<gene>
    <name evidence="4" type="ORF">DWV00_16515</name>
</gene>
<dbReference type="RefSeq" id="WP_115534680.1">
    <property type="nucleotide sequence ID" value="NZ_QRGA01000008.1"/>
</dbReference>
<dbReference type="InterPro" id="IPR003953">
    <property type="entry name" value="FAD-dep_OxRdtase_2_FAD-bd"/>
</dbReference>
<proteinExistence type="predicted"/>
<dbReference type="Gene3D" id="3.50.50.60">
    <property type="entry name" value="FAD/NAD(P)-binding domain"/>
    <property type="match status" value="1"/>
</dbReference>
<comment type="caution">
    <text evidence="4">The sequence shown here is derived from an EMBL/GenBank/DDBJ whole genome shotgun (WGS) entry which is preliminary data.</text>
</comment>
<feature type="domain" description="FAD-dependent oxidoreductase 2 FAD-binding" evidence="3">
    <location>
        <begin position="19"/>
        <end position="38"/>
    </location>
</feature>
<dbReference type="Proteomes" id="UP000256838">
    <property type="component" value="Unassembled WGS sequence"/>
</dbReference>
<dbReference type="AlphaFoldDB" id="A0A3D8JZT9"/>
<name>A0A3D8JZT9_9BURK</name>
<dbReference type="EMBL" id="QRGA01000008">
    <property type="protein sequence ID" value="RDU98154.1"/>
    <property type="molecule type" value="Genomic_DNA"/>
</dbReference>
<dbReference type="OrthoDB" id="9766632at2"/>
<keyword evidence="5" id="KW-1185">Reference proteome</keyword>
<organism evidence="4 5">
    <name type="scientific">Trinickia dinghuensis</name>
    <dbReference type="NCBI Taxonomy" id="2291023"/>
    <lineage>
        <taxon>Bacteria</taxon>
        <taxon>Pseudomonadati</taxon>
        <taxon>Pseudomonadota</taxon>
        <taxon>Betaproteobacteria</taxon>
        <taxon>Burkholderiales</taxon>
        <taxon>Burkholderiaceae</taxon>
        <taxon>Trinickia</taxon>
    </lineage>
</organism>
<keyword evidence="1" id="KW-0285">Flavoprotein</keyword>
<evidence type="ECO:0000256" key="2">
    <source>
        <dbReference type="ARBA" id="ARBA00023002"/>
    </source>
</evidence>
<evidence type="ECO:0000256" key="1">
    <source>
        <dbReference type="ARBA" id="ARBA00022630"/>
    </source>
</evidence>
<evidence type="ECO:0000313" key="5">
    <source>
        <dbReference type="Proteomes" id="UP000256838"/>
    </source>
</evidence>
<evidence type="ECO:0000259" key="3">
    <source>
        <dbReference type="Pfam" id="PF00890"/>
    </source>
</evidence>
<dbReference type="GO" id="GO:0016491">
    <property type="term" value="F:oxidoreductase activity"/>
    <property type="evidence" value="ECO:0007669"/>
    <property type="project" value="UniProtKB-KW"/>
</dbReference>
<dbReference type="InterPro" id="IPR036188">
    <property type="entry name" value="FAD/NAD-bd_sf"/>
</dbReference>
<dbReference type="Pfam" id="PF00890">
    <property type="entry name" value="FAD_binding_2"/>
    <property type="match status" value="1"/>
</dbReference>
<feature type="non-terminal residue" evidence="4">
    <location>
        <position position="41"/>
    </location>
</feature>
<evidence type="ECO:0000313" key="4">
    <source>
        <dbReference type="EMBL" id="RDU98154.1"/>
    </source>
</evidence>
<sequence length="41" mass="4376">MTPESLIEQYGPRESMEYDVVIVGGGPAGLSAAIRLKQLAQ</sequence>
<accession>A0A3D8JZT9</accession>
<reference evidence="4 5" key="1">
    <citation type="submission" date="2018-08" db="EMBL/GenBank/DDBJ databases">
        <title>Paraburkholderia sp. DHOM06 isolated from forest soil.</title>
        <authorList>
            <person name="Gao Z.-H."/>
            <person name="Qiu L.-H."/>
        </authorList>
    </citation>
    <scope>NUCLEOTIDE SEQUENCE [LARGE SCALE GENOMIC DNA]</scope>
    <source>
        <strain evidence="4 5">DHOM06</strain>
    </source>
</reference>
<protein>
    <submittedName>
        <fullName evidence="4">FAD-binding protein</fullName>
    </submittedName>
</protein>